<dbReference type="NCBIfam" id="NF004825">
    <property type="entry name" value="PRK06181.1"/>
    <property type="match status" value="1"/>
</dbReference>
<comment type="similarity">
    <text evidence="1 3">Belongs to the short-chain dehydrogenases/reductases (SDR) family.</text>
</comment>
<dbReference type="PANTHER" id="PTHR44196:SF1">
    <property type="entry name" value="DEHYDROGENASE_REDUCTASE SDR FAMILY MEMBER 7B"/>
    <property type="match status" value="1"/>
</dbReference>
<gene>
    <name evidence="4" type="ORF">SanaruYs_13770</name>
</gene>
<dbReference type="AlphaFoldDB" id="A0A401U8F7"/>
<dbReference type="Pfam" id="PF00106">
    <property type="entry name" value="adh_short"/>
    <property type="match status" value="1"/>
</dbReference>
<dbReference type="SUPFAM" id="SSF51735">
    <property type="entry name" value="NAD(P)-binding Rossmann-fold domains"/>
    <property type="match status" value="1"/>
</dbReference>
<accession>A0A401U8F7</accession>
<dbReference type="PANTHER" id="PTHR44196">
    <property type="entry name" value="DEHYDROGENASE/REDUCTASE SDR FAMILY MEMBER 7B"/>
    <property type="match status" value="1"/>
</dbReference>
<keyword evidence="2" id="KW-0560">Oxidoreductase</keyword>
<dbReference type="GO" id="GO:0016491">
    <property type="term" value="F:oxidoreductase activity"/>
    <property type="evidence" value="ECO:0007669"/>
    <property type="project" value="UniProtKB-KW"/>
</dbReference>
<comment type="caution">
    <text evidence="4">The sequence shown here is derived from an EMBL/GenBank/DDBJ whole genome shotgun (WGS) entry which is preliminary data.</text>
</comment>
<evidence type="ECO:0000256" key="1">
    <source>
        <dbReference type="ARBA" id="ARBA00006484"/>
    </source>
</evidence>
<dbReference type="RefSeq" id="WP_127121793.1">
    <property type="nucleotide sequence ID" value="NZ_BHXQ01000002.1"/>
</dbReference>
<dbReference type="Gene3D" id="3.40.50.720">
    <property type="entry name" value="NAD(P)-binding Rossmann-like Domain"/>
    <property type="match status" value="1"/>
</dbReference>
<reference evidence="4 5" key="1">
    <citation type="submission" date="2018-11" db="EMBL/GenBank/DDBJ databases">
        <title>Chryseotalea sanarue gen. nov., sp., nov., a member of the family Cytophagaceae, isolated from a brackish lake in Hamamatsu Japan.</title>
        <authorList>
            <person name="Maejima Y."/>
            <person name="Iino T."/>
            <person name="Muraguchi Y."/>
            <person name="Fukuda K."/>
            <person name="Ohkuma M."/>
            <person name="Moriuchi R."/>
            <person name="Dohra H."/>
            <person name="Kimbara K."/>
            <person name="Shintani M."/>
        </authorList>
    </citation>
    <scope>NUCLEOTIDE SEQUENCE [LARGE SCALE GENOMIC DNA]</scope>
    <source>
        <strain evidence="4 5">Ys</strain>
    </source>
</reference>
<evidence type="ECO:0000313" key="5">
    <source>
        <dbReference type="Proteomes" id="UP000288227"/>
    </source>
</evidence>
<evidence type="ECO:0000256" key="2">
    <source>
        <dbReference type="ARBA" id="ARBA00023002"/>
    </source>
</evidence>
<dbReference type="InterPro" id="IPR020904">
    <property type="entry name" value="Sc_DH/Rdtase_CS"/>
</dbReference>
<protein>
    <submittedName>
        <fullName evidence="4">Short chain dehydrogenase</fullName>
    </submittedName>
</protein>
<dbReference type="PROSITE" id="PS00061">
    <property type="entry name" value="ADH_SHORT"/>
    <property type="match status" value="1"/>
</dbReference>
<dbReference type="InterPro" id="IPR002347">
    <property type="entry name" value="SDR_fam"/>
</dbReference>
<dbReference type="GO" id="GO:0016020">
    <property type="term" value="C:membrane"/>
    <property type="evidence" value="ECO:0007669"/>
    <property type="project" value="TreeGrafter"/>
</dbReference>
<name>A0A401U8F7_9BACT</name>
<dbReference type="OrthoDB" id="822355at2"/>
<evidence type="ECO:0000256" key="3">
    <source>
        <dbReference type="RuleBase" id="RU000363"/>
    </source>
</evidence>
<evidence type="ECO:0000313" key="4">
    <source>
        <dbReference type="EMBL" id="GCC51157.1"/>
    </source>
</evidence>
<dbReference type="Proteomes" id="UP000288227">
    <property type="component" value="Unassembled WGS sequence"/>
</dbReference>
<dbReference type="PRINTS" id="PR00080">
    <property type="entry name" value="SDRFAMILY"/>
</dbReference>
<dbReference type="InterPro" id="IPR036291">
    <property type="entry name" value="NAD(P)-bd_dom_sf"/>
</dbReference>
<dbReference type="FunFam" id="3.40.50.720:FF:000084">
    <property type="entry name" value="Short-chain dehydrogenase reductase"/>
    <property type="match status" value="1"/>
</dbReference>
<dbReference type="PRINTS" id="PR00081">
    <property type="entry name" value="GDHRDH"/>
</dbReference>
<keyword evidence="5" id="KW-1185">Reference proteome</keyword>
<dbReference type="EMBL" id="BHXQ01000002">
    <property type="protein sequence ID" value="GCC51157.1"/>
    <property type="molecule type" value="Genomic_DNA"/>
</dbReference>
<organism evidence="4 5">
    <name type="scientific">Chryseotalea sanaruensis</name>
    <dbReference type="NCBI Taxonomy" id="2482724"/>
    <lineage>
        <taxon>Bacteria</taxon>
        <taxon>Pseudomonadati</taxon>
        <taxon>Bacteroidota</taxon>
        <taxon>Cytophagia</taxon>
        <taxon>Cytophagales</taxon>
        <taxon>Chryseotaleaceae</taxon>
        <taxon>Chryseotalea</taxon>
    </lineage>
</organism>
<proteinExistence type="inferred from homology"/>
<sequence>MENKVVIITGATSGIGKALAFEFGKKGSLLAITGRRGEELQAVANELINNGVSVLTLQGDVSNEADAKRITDETIKRFGKIDVLINNAGISMRALFENVQLEVFKKVIDINFFGTVYCTKYAMPYILESKGSIVGISSINGKRATPARTAYSASKYAMEGFLEALRMEVMKRGVHVLSVCPGFTTSNIRNVALTADGHPQGESPRDESKMMSAEETAEHIYYAILKRKRDLVLTTQGKLAVWLTKLFPLLMDKITYYFMAREEDSPFK</sequence>